<dbReference type="AlphaFoldDB" id="A0AAE0FWN4"/>
<proteinExistence type="predicted"/>
<dbReference type="EMBL" id="LGRX02012665">
    <property type="protein sequence ID" value="KAK3267023.1"/>
    <property type="molecule type" value="Genomic_DNA"/>
</dbReference>
<evidence type="ECO:0000313" key="1">
    <source>
        <dbReference type="EMBL" id="KAK3267023.1"/>
    </source>
</evidence>
<protein>
    <submittedName>
        <fullName evidence="1">Uncharacterized protein</fullName>
    </submittedName>
</protein>
<reference evidence="1 2" key="1">
    <citation type="journal article" date="2015" name="Genome Biol. Evol.">
        <title>Comparative Genomics of a Bacterivorous Green Alga Reveals Evolutionary Causalities and Consequences of Phago-Mixotrophic Mode of Nutrition.</title>
        <authorList>
            <person name="Burns J.A."/>
            <person name="Paasch A."/>
            <person name="Narechania A."/>
            <person name="Kim E."/>
        </authorList>
    </citation>
    <scope>NUCLEOTIDE SEQUENCE [LARGE SCALE GENOMIC DNA]</scope>
    <source>
        <strain evidence="1 2">PLY_AMNH</strain>
    </source>
</reference>
<name>A0AAE0FWN4_9CHLO</name>
<accession>A0AAE0FWN4</accession>
<gene>
    <name evidence="1" type="ORF">CYMTET_24393</name>
</gene>
<comment type="caution">
    <text evidence="1">The sequence shown here is derived from an EMBL/GenBank/DDBJ whole genome shotgun (WGS) entry which is preliminary data.</text>
</comment>
<keyword evidence="2" id="KW-1185">Reference proteome</keyword>
<sequence length="140" mass="16064">MGEDESTKLCKTASRTCNSRERRRREVEGPIACEDFNPILNVQAQHAVYVDLVVKVPKESGHDIQHDSTIAPYIQNKIRNDVCNFRSLWRCGRWLKVSKEEYELTPPTNHPYSKVEEVKSLRIKTLNDRENLAALKAAGI</sequence>
<organism evidence="1 2">
    <name type="scientific">Cymbomonas tetramitiformis</name>
    <dbReference type="NCBI Taxonomy" id="36881"/>
    <lineage>
        <taxon>Eukaryota</taxon>
        <taxon>Viridiplantae</taxon>
        <taxon>Chlorophyta</taxon>
        <taxon>Pyramimonadophyceae</taxon>
        <taxon>Pyramimonadales</taxon>
        <taxon>Pyramimonadaceae</taxon>
        <taxon>Cymbomonas</taxon>
    </lineage>
</organism>
<evidence type="ECO:0000313" key="2">
    <source>
        <dbReference type="Proteomes" id="UP001190700"/>
    </source>
</evidence>
<dbReference type="Proteomes" id="UP001190700">
    <property type="component" value="Unassembled WGS sequence"/>
</dbReference>